<keyword evidence="2" id="KW-1185">Reference proteome</keyword>
<dbReference type="PATRIC" id="fig|1227482.3.peg.2040"/>
<organism evidence="1 2">
    <name type="scientific">Halorubrum lipolyticum DSM 21995</name>
    <dbReference type="NCBI Taxonomy" id="1227482"/>
    <lineage>
        <taxon>Archaea</taxon>
        <taxon>Methanobacteriati</taxon>
        <taxon>Methanobacteriota</taxon>
        <taxon>Stenosarchaea group</taxon>
        <taxon>Halobacteria</taxon>
        <taxon>Halobacteriales</taxon>
        <taxon>Haloferacaceae</taxon>
        <taxon>Halorubrum</taxon>
    </lineage>
</organism>
<dbReference type="Proteomes" id="UP000011650">
    <property type="component" value="Unassembled WGS sequence"/>
</dbReference>
<dbReference type="OrthoDB" id="340435at2157"/>
<sequence>MSRYTPDTVDGTLFLVGADDRVEIGAVDDVVAAVGGETYTIEYDQRQRKQPWLRTDEGELEIDVREAVTTLSHGGETVSEIRASDLETDRYGLPTRTVEFADTVVEILERQGSRDA</sequence>
<protein>
    <submittedName>
        <fullName evidence="1">Uncharacterized protein</fullName>
    </submittedName>
</protein>
<name>M0NSS4_9EURY</name>
<comment type="caution">
    <text evidence="1">The sequence shown here is derived from an EMBL/GenBank/DDBJ whole genome shotgun (WGS) entry which is preliminary data.</text>
</comment>
<dbReference type="EMBL" id="AOJG01000028">
    <property type="protein sequence ID" value="EMA59670.1"/>
    <property type="molecule type" value="Genomic_DNA"/>
</dbReference>
<reference evidence="1 2" key="1">
    <citation type="journal article" date="2014" name="PLoS Genet.">
        <title>Phylogenetically driven sequencing of extremely halophilic archaea reveals strategies for static and dynamic osmo-response.</title>
        <authorList>
            <person name="Becker E.A."/>
            <person name="Seitzer P.M."/>
            <person name="Tritt A."/>
            <person name="Larsen D."/>
            <person name="Krusor M."/>
            <person name="Yao A.I."/>
            <person name="Wu D."/>
            <person name="Madern D."/>
            <person name="Eisen J.A."/>
            <person name="Darling A.E."/>
            <person name="Facciotti M.T."/>
        </authorList>
    </citation>
    <scope>NUCLEOTIDE SEQUENCE [LARGE SCALE GENOMIC DNA]</scope>
    <source>
        <strain evidence="1 2">DSM 21995</strain>
    </source>
</reference>
<gene>
    <name evidence="1" type="ORF">C469_10121</name>
</gene>
<proteinExistence type="predicted"/>
<dbReference type="AlphaFoldDB" id="M0NSS4"/>
<evidence type="ECO:0000313" key="2">
    <source>
        <dbReference type="Proteomes" id="UP000011650"/>
    </source>
</evidence>
<accession>M0NSS4</accession>
<evidence type="ECO:0000313" key="1">
    <source>
        <dbReference type="EMBL" id="EMA59670.1"/>
    </source>
</evidence>
<dbReference type="RefSeq" id="WP_008006223.1">
    <property type="nucleotide sequence ID" value="NZ_AOJG01000028.1"/>
</dbReference>